<keyword evidence="2" id="KW-1185">Reference proteome</keyword>
<protein>
    <submittedName>
        <fullName evidence="1">Uncharacterized protein</fullName>
    </submittedName>
</protein>
<sequence>MILEHETYLEPVAIQAAIGGNIIARESISPLLETSRIDRKCEMKECATCHNDFGGLVKSFCINSMADWPVLDNRLRR</sequence>
<reference evidence="1 2" key="1">
    <citation type="journal article" date="2011" name="Science">
        <title>The ecoresponsive genome of Daphnia pulex.</title>
        <authorList>
            <person name="Colbourne J.K."/>
            <person name="Pfrender M.E."/>
            <person name="Gilbert D."/>
            <person name="Thomas W.K."/>
            <person name="Tucker A."/>
            <person name="Oakley T.H."/>
            <person name="Tokishita S."/>
            <person name="Aerts A."/>
            <person name="Arnold G.J."/>
            <person name="Basu M.K."/>
            <person name="Bauer D.J."/>
            <person name="Caceres C.E."/>
            <person name="Carmel L."/>
            <person name="Casola C."/>
            <person name="Choi J.H."/>
            <person name="Detter J.C."/>
            <person name="Dong Q."/>
            <person name="Dusheyko S."/>
            <person name="Eads B.D."/>
            <person name="Frohlich T."/>
            <person name="Geiler-Samerotte K.A."/>
            <person name="Gerlach D."/>
            <person name="Hatcher P."/>
            <person name="Jogdeo S."/>
            <person name="Krijgsveld J."/>
            <person name="Kriventseva E.V."/>
            <person name="Kultz D."/>
            <person name="Laforsch C."/>
            <person name="Lindquist E."/>
            <person name="Lopez J."/>
            <person name="Manak J.R."/>
            <person name="Muller J."/>
            <person name="Pangilinan J."/>
            <person name="Patwardhan R.P."/>
            <person name="Pitluck S."/>
            <person name="Pritham E.J."/>
            <person name="Rechtsteiner A."/>
            <person name="Rho M."/>
            <person name="Rogozin I.B."/>
            <person name="Sakarya O."/>
            <person name="Salamov A."/>
            <person name="Schaack S."/>
            <person name="Shapiro H."/>
            <person name="Shiga Y."/>
            <person name="Skalitzky C."/>
            <person name="Smith Z."/>
            <person name="Souvorov A."/>
            <person name="Sung W."/>
            <person name="Tang Z."/>
            <person name="Tsuchiya D."/>
            <person name="Tu H."/>
            <person name="Vos H."/>
            <person name="Wang M."/>
            <person name="Wolf Y.I."/>
            <person name="Yamagata H."/>
            <person name="Yamada T."/>
            <person name="Ye Y."/>
            <person name="Shaw J.R."/>
            <person name="Andrews J."/>
            <person name="Crease T.J."/>
            <person name="Tang H."/>
            <person name="Lucas S.M."/>
            <person name="Robertson H.M."/>
            <person name="Bork P."/>
            <person name="Koonin E.V."/>
            <person name="Zdobnov E.M."/>
            <person name="Grigoriev I.V."/>
            <person name="Lynch M."/>
            <person name="Boore J.L."/>
        </authorList>
    </citation>
    <scope>NUCLEOTIDE SEQUENCE [LARGE SCALE GENOMIC DNA]</scope>
</reference>
<dbReference type="Proteomes" id="UP000000305">
    <property type="component" value="Unassembled WGS sequence"/>
</dbReference>
<dbReference type="KEGG" id="dpx:DAPPUDRAFT_248758"/>
<evidence type="ECO:0000313" key="1">
    <source>
        <dbReference type="EMBL" id="EFX76601.1"/>
    </source>
</evidence>
<organism evidence="1 2">
    <name type="scientific">Daphnia pulex</name>
    <name type="common">Water flea</name>
    <dbReference type="NCBI Taxonomy" id="6669"/>
    <lineage>
        <taxon>Eukaryota</taxon>
        <taxon>Metazoa</taxon>
        <taxon>Ecdysozoa</taxon>
        <taxon>Arthropoda</taxon>
        <taxon>Crustacea</taxon>
        <taxon>Branchiopoda</taxon>
        <taxon>Diplostraca</taxon>
        <taxon>Cladocera</taxon>
        <taxon>Anomopoda</taxon>
        <taxon>Daphniidae</taxon>
        <taxon>Daphnia</taxon>
    </lineage>
</organism>
<evidence type="ECO:0000313" key="2">
    <source>
        <dbReference type="Proteomes" id="UP000000305"/>
    </source>
</evidence>
<dbReference type="InParanoid" id="E9GV55"/>
<proteinExistence type="predicted"/>
<accession>E9GV55</accession>
<gene>
    <name evidence="1" type="ORF">DAPPUDRAFT_248758</name>
</gene>
<dbReference type="AlphaFoldDB" id="E9GV55"/>
<dbReference type="HOGENOM" id="CLU_2640632_0_0_1"/>
<name>E9GV55_DAPPU</name>
<dbReference type="EMBL" id="GL732567">
    <property type="protein sequence ID" value="EFX76601.1"/>
    <property type="molecule type" value="Genomic_DNA"/>
</dbReference>